<dbReference type="Proteomes" id="UP000077069">
    <property type="component" value="Unassembled WGS sequence"/>
</dbReference>
<sequence length="180" mass="18979">MASRPHSFYSQTKGPSVAVRRPGWANLCGGACVGARCFEPLCAHTWGDASTESEAARGSEHNARKPWARRGSRVCAGMRCVVGMNLPSSGHVAPLRLPSIASPGSPTVFTAGVYVFIQGLEGSMGTCLAAQPPGHYSAAAAASRASTSTAEAQYWLVKLFLWKESLAGRIHTSATFFLAH</sequence>
<dbReference type="OrthoDB" id="10486186at2759"/>
<dbReference type="GeneID" id="28763836"/>
<dbReference type="RefSeq" id="XP_018033337.1">
    <property type="nucleotide sequence ID" value="XM_018180350.1"/>
</dbReference>
<proteinExistence type="predicted"/>
<gene>
    <name evidence="1" type="ORF">CC84DRAFT_1178529</name>
</gene>
<keyword evidence="2" id="KW-1185">Reference proteome</keyword>
<reference evidence="1 2" key="1">
    <citation type="submission" date="2016-05" db="EMBL/GenBank/DDBJ databases">
        <title>Comparative analysis of secretome profiles of manganese(II)-oxidizing ascomycete fungi.</title>
        <authorList>
            <consortium name="DOE Joint Genome Institute"/>
            <person name="Zeiner C.A."/>
            <person name="Purvine S.O."/>
            <person name="Zink E.M."/>
            <person name="Wu S."/>
            <person name="Pasa-Tolic L."/>
            <person name="Chaput D.L."/>
            <person name="Haridas S."/>
            <person name="Grigoriev I.V."/>
            <person name="Santelli C.M."/>
            <person name="Hansel C.M."/>
        </authorList>
    </citation>
    <scope>NUCLEOTIDE SEQUENCE [LARGE SCALE GENOMIC DNA]</scope>
    <source>
        <strain evidence="1 2">AP3s5-JAC2a</strain>
    </source>
</reference>
<dbReference type="AlphaFoldDB" id="A0A177C7Z6"/>
<evidence type="ECO:0000313" key="2">
    <source>
        <dbReference type="Proteomes" id="UP000077069"/>
    </source>
</evidence>
<evidence type="ECO:0000313" key="1">
    <source>
        <dbReference type="EMBL" id="OAG02972.1"/>
    </source>
</evidence>
<protein>
    <submittedName>
        <fullName evidence="1">Uncharacterized protein</fullName>
    </submittedName>
</protein>
<accession>A0A177C7Z6</accession>
<dbReference type="EMBL" id="KV441555">
    <property type="protein sequence ID" value="OAG02972.1"/>
    <property type="molecule type" value="Genomic_DNA"/>
</dbReference>
<name>A0A177C7Z6_9PLEO</name>
<organism evidence="1 2">
    <name type="scientific">Paraphaeosphaeria sporulosa</name>
    <dbReference type="NCBI Taxonomy" id="1460663"/>
    <lineage>
        <taxon>Eukaryota</taxon>
        <taxon>Fungi</taxon>
        <taxon>Dikarya</taxon>
        <taxon>Ascomycota</taxon>
        <taxon>Pezizomycotina</taxon>
        <taxon>Dothideomycetes</taxon>
        <taxon>Pleosporomycetidae</taxon>
        <taxon>Pleosporales</taxon>
        <taxon>Massarineae</taxon>
        <taxon>Didymosphaeriaceae</taxon>
        <taxon>Paraphaeosphaeria</taxon>
    </lineage>
</organism>
<dbReference type="InParanoid" id="A0A177C7Z6"/>